<sequence length="265" mass="29381">MTTLSRTPRATPAVGQLLREWRERRRISQLDLSIQAEVSARHLSFVETGRSQPTPDMILRLSEQLDVPLRERNALLLAGGYAPVYPEHSLDEPELTRFRAAMRQILAGHQPYPALVIDRWWDMLDGNAAIAVLIEGCDPALLTPPINAMRVSLHPDGMAPRIVNLPEWRAHALERLHRQVRATRDPRLAELLDEVTAYPGGAAGRPEPTDVAVPLRLRHNGKELAFFSIIAVVGAPLDVTVAEVAIESFYPADAETAEALHSMGK</sequence>
<dbReference type="InterPro" id="IPR001387">
    <property type="entry name" value="Cro/C1-type_HTH"/>
</dbReference>
<dbReference type="Gene3D" id="1.10.260.40">
    <property type="entry name" value="lambda repressor-like DNA-binding domains"/>
    <property type="match status" value="1"/>
</dbReference>
<dbReference type="PANTHER" id="PTHR35010:SF4">
    <property type="entry name" value="BLL5781 PROTEIN"/>
    <property type="match status" value="1"/>
</dbReference>
<dbReference type="Proteomes" id="UP001055336">
    <property type="component" value="Chromosome"/>
</dbReference>
<dbReference type="Pfam" id="PF13560">
    <property type="entry name" value="HTH_31"/>
    <property type="match status" value="1"/>
</dbReference>
<gene>
    <name evidence="2" type="ORF">MKK62_19230</name>
</gene>
<dbReference type="Gene3D" id="3.30.450.180">
    <property type="match status" value="1"/>
</dbReference>
<evidence type="ECO:0000313" key="2">
    <source>
        <dbReference type="EMBL" id="UMB68530.1"/>
    </source>
</evidence>
<feature type="domain" description="HTH cro/C1-type" evidence="1">
    <location>
        <begin position="18"/>
        <end position="72"/>
    </location>
</feature>
<protein>
    <submittedName>
        <fullName evidence="2">Helix-turn-helix transcriptional regulator</fullName>
    </submittedName>
</protein>
<organism evidence="2 3">
    <name type="scientific">Mycobacterium paraterrae</name>
    <dbReference type="NCBI Taxonomy" id="577492"/>
    <lineage>
        <taxon>Bacteria</taxon>
        <taxon>Bacillati</taxon>
        <taxon>Actinomycetota</taxon>
        <taxon>Actinomycetes</taxon>
        <taxon>Mycobacteriales</taxon>
        <taxon>Mycobacteriaceae</taxon>
        <taxon>Mycobacterium</taxon>
    </lineage>
</organism>
<dbReference type="InterPro" id="IPR041413">
    <property type="entry name" value="MLTR_LBD"/>
</dbReference>
<keyword evidence="3" id="KW-1185">Reference proteome</keyword>
<name>A0ABY3VGI5_9MYCO</name>
<dbReference type="SUPFAM" id="SSF47413">
    <property type="entry name" value="lambda repressor-like DNA-binding domains"/>
    <property type="match status" value="1"/>
</dbReference>
<dbReference type="SMART" id="SM00530">
    <property type="entry name" value="HTH_XRE"/>
    <property type="match status" value="1"/>
</dbReference>
<dbReference type="EMBL" id="CP092488">
    <property type="protein sequence ID" value="UMB68530.1"/>
    <property type="molecule type" value="Genomic_DNA"/>
</dbReference>
<evidence type="ECO:0000259" key="1">
    <source>
        <dbReference type="PROSITE" id="PS50943"/>
    </source>
</evidence>
<proteinExistence type="predicted"/>
<dbReference type="RefSeq" id="WP_240259376.1">
    <property type="nucleotide sequence ID" value="NZ_CP092488.2"/>
</dbReference>
<dbReference type="PANTHER" id="PTHR35010">
    <property type="entry name" value="BLL4672 PROTEIN-RELATED"/>
    <property type="match status" value="1"/>
</dbReference>
<dbReference type="Pfam" id="PF17765">
    <property type="entry name" value="MLTR_LBD"/>
    <property type="match status" value="1"/>
</dbReference>
<dbReference type="InterPro" id="IPR010982">
    <property type="entry name" value="Lambda_DNA-bd_dom_sf"/>
</dbReference>
<reference evidence="2" key="1">
    <citation type="submission" date="2022-08" db="EMBL/GenBank/DDBJ databases">
        <title>Whole genome sequencing of non-tuberculosis mycobacteria type-strains.</title>
        <authorList>
            <person name="Igarashi Y."/>
            <person name="Osugi A."/>
            <person name="Mitarai S."/>
        </authorList>
    </citation>
    <scope>NUCLEOTIDE SEQUENCE</scope>
    <source>
        <strain evidence="2">DSM 45127</strain>
    </source>
</reference>
<evidence type="ECO:0000313" key="3">
    <source>
        <dbReference type="Proteomes" id="UP001055336"/>
    </source>
</evidence>
<dbReference type="PROSITE" id="PS50943">
    <property type="entry name" value="HTH_CROC1"/>
    <property type="match status" value="1"/>
</dbReference>
<dbReference type="CDD" id="cd00093">
    <property type="entry name" value="HTH_XRE"/>
    <property type="match status" value="1"/>
</dbReference>
<accession>A0ABY3VGI5</accession>